<dbReference type="Proteomes" id="UP000531231">
    <property type="component" value="Unassembled WGS sequence"/>
</dbReference>
<dbReference type="CDD" id="cd19438">
    <property type="entry name" value="lipocalin_Blc-like"/>
    <property type="match status" value="1"/>
</dbReference>
<name>A0A7W8AJB7_9HYPH</name>
<dbReference type="GO" id="GO:0009279">
    <property type="term" value="C:cell outer membrane"/>
    <property type="evidence" value="ECO:0007669"/>
    <property type="project" value="UniProtKB-SubCell"/>
</dbReference>
<dbReference type="InterPro" id="IPR022271">
    <property type="entry name" value="Lipocalin_ApoD"/>
</dbReference>
<dbReference type="AlphaFoldDB" id="A0A7W8AJB7"/>
<dbReference type="RefSeq" id="WP_151159492.1">
    <property type="nucleotide sequence ID" value="NZ_JACHIL010000003.1"/>
</dbReference>
<feature type="domain" description="Lipocalin/cytosolic fatty-acid binding" evidence="3">
    <location>
        <begin position="38"/>
        <end position="177"/>
    </location>
</feature>
<keyword evidence="5" id="KW-1185">Reference proteome</keyword>
<comment type="function">
    <text evidence="2">Involved in the storage or transport of lipids necessary for membrane maintenance under stressful conditions. Displays a binding preference for lysophospholipids.</text>
</comment>
<evidence type="ECO:0000313" key="4">
    <source>
        <dbReference type="EMBL" id="MBB5091417.1"/>
    </source>
</evidence>
<evidence type="ECO:0000259" key="3">
    <source>
        <dbReference type="Pfam" id="PF08212"/>
    </source>
</evidence>
<dbReference type="InterPro" id="IPR047202">
    <property type="entry name" value="Lipocalin_Blc-like_dom"/>
</dbReference>
<protein>
    <recommendedName>
        <fullName evidence="2">Outer membrane lipoprotein Blc</fullName>
    </recommendedName>
</protein>
<dbReference type="InterPro" id="IPR000566">
    <property type="entry name" value="Lipocln_cytosolic_FA-bd_dom"/>
</dbReference>
<dbReference type="PRINTS" id="PR01171">
    <property type="entry name" value="BCTLIPOCALIN"/>
</dbReference>
<dbReference type="PANTHER" id="PTHR10612:SF34">
    <property type="entry name" value="APOLIPOPROTEIN D"/>
    <property type="match status" value="1"/>
</dbReference>
<dbReference type="PROSITE" id="PS00213">
    <property type="entry name" value="LIPOCALIN"/>
    <property type="match status" value="1"/>
</dbReference>
<keyword evidence="2" id="KW-0446">Lipid-binding</keyword>
<dbReference type="InterPro" id="IPR002446">
    <property type="entry name" value="Lipocalin_bac"/>
</dbReference>
<dbReference type="EMBL" id="JACHIL010000003">
    <property type="protein sequence ID" value="MBB5091417.1"/>
    <property type="molecule type" value="Genomic_DNA"/>
</dbReference>
<evidence type="ECO:0000313" key="5">
    <source>
        <dbReference type="Proteomes" id="UP000531231"/>
    </source>
</evidence>
<dbReference type="GO" id="GO:0006950">
    <property type="term" value="P:response to stress"/>
    <property type="evidence" value="ECO:0007669"/>
    <property type="project" value="UniProtKB-ARBA"/>
</dbReference>
<comment type="similarity">
    <text evidence="1 2">Belongs to the calycin superfamily. Lipocalin family.</text>
</comment>
<comment type="caution">
    <text evidence="4">The sequence shown here is derived from an EMBL/GenBank/DDBJ whole genome shotgun (WGS) entry which is preliminary data.</text>
</comment>
<evidence type="ECO:0000256" key="1">
    <source>
        <dbReference type="ARBA" id="ARBA00006889"/>
    </source>
</evidence>
<dbReference type="PANTHER" id="PTHR10612">
    <property type="entry name" value="APOLIPOPROTEIN D"/>
    <property type="match status" value="1"/>
</dbReference>
<dbReference type="InterPro" id="IPR022272">
    <property type="entry name" value="Lipocalin_CS"/>
</dbReference>
<dbReference type="SUPFAM" id="SSF50814">
    <property type="entry name" value="Lipocalins"/>
    <property type="match status" value="1"/>
</dbReference>
<dbReference type="Pfam" id="PF08212">
    <property type="entry name" value="Lipocalin_2"/>
    <property type="match status" value="1"/>
</dbReference>
<dbReference type="Gene3D" id="2.40.128.20">
    <property type="match status" value="1"/>
</dbReference>
<dbReference type="GO" id="GO:0008289">
    <property type="term" value="F:lipid binding"/>
    <property type="evidence" value="ECO:0007669"/>
    <property type="project" value="UniProtKB-UniRule"/>
</dbReference>
<comment type="subcellular location">
    <subcellularLocation>
        <location evidence="2">Cell outer membrane</location>
    </subcellularLocation>
</comment>
<gene>
    <name evidence="4" type="ORF">HNQ68_001958</name>
</gene>
<dbReference type="PIRSF" id="PIRSF036893">
    <property type="entry name" value="Lipocalin_ApoD"/>
    <property type="match status" value="1"/>
</dbReference>
<proteinExistence type="inferred from homology"/>
<dbReference type="InterPro" id="IPR012674">
    <property type="entry name" value="Calycin"/>
</dbReference>
<keyword evidence="2" id="KW-0472">Membrane</keyword>
<evidence type="ECO:0000256" key="2">
    <source>
        <dbReference type="PIRNR" id="PIRNR036893"/>
    </source>
</evidence>
<keyword evidence="2 4" id="KW-0449">Lipoprotein</keyword>
<reference evidence="4 5" key="1">
    <citation type="submission" date="2020-08" db="EMBL/GenBank/DDBJ databases">
        <title>Genomic Encyclopedia of Type Strains, Phase IV (KMG-IV): sequencing the most valuable type-strain genomes for metagenomic binning, comparative biology and taxonomic classification.</title>
        <authorList>
            <person name="Goeker M."/>
        </authorList>
    </citation>
    <scope>NUCLEOTIDE SEQUENCE [LARGE SCALE GENOMIC DNA]</scope>
    <source>
        <strain evidence="4 5">DSM 25620</strain>
    </source>
</reference>
<keyword evidence="2" id="KW-0998">Cell outer membrane</keyword>
<comment type="subunit">
    <text evidence="2">Homodimer.</text>
</comment>
<organism evidence="4 5">
    <name type="scientific">Pseudochrobactrum saccharolyticum</name>
    <dbReference type="NCBI Taxonomy" id="354352"/>
    <lineage>
        <taxon>Bacteria</taxon>
        <taxon>Pseudomonadati</taxon>
        <taxon>Pseudomonadota</taxon>
        <taxon>Alphaproteobacteria</taxon>
        <taxon>Hyphomicrobiales</taxon>
        <taxon>Brucellaceae</taxon>
        <taxon>Pseudochrobactrum</taxon>
    </lineage>
</organism>
<accession>A0A7W8AJB7</accession>
<sequence length="178" mass="19941">MSAKKLLLAAVGLFAGYKLFKATHPEIPENVSPVTGFELDRYLGKWFEVARVDNRFEKGLIKTTAEYTLNGDGTVNVLNSGFDENSGRYKHASGTAEFVRDKYEGALKVSFFGPFYGGYNIVALDEDYRWAIIVGSSPKYFWVLSRTAEVPKELKERAIKVASEVGVTPDKLNWVQQN</sequence>